<feature type="chain" id="PRO_5047082681" evidence="2">
    <location>
        <begin position="20"/>
        <end position="377"/>
    </location>
</feature>
<protein>
    <submittedName>
        <fullName evidence="3">Hypothetical_protein</fullName>
    </submittedName>
</protein>
<evidence type="ECO:0000313" key="3">
    <source>
        <dbReference type="EMBL" id="CAL5985784.1"/>
    </source>
</evidence>
<organism evidence="3 4">
    <name type="scientific">Hexamita inflata</name>
    <dbReference type="NCBI Taxonomy" id="28002"/>
    <lineage>
        <taxon>Eukaryota</taxon>
        <taxon>Metamonada</taxon>
        <taxon>Diplomonadida</taxon>
        <taxon>Hexamitidae</taxon>
        <taxon>Hexamitinae</taxon>
        <taxon>Hexamita</taxon>
    </lineage>
</organism>
<feature type="transmembrane region" description="Helical" evidence="1">
    <location>
        <begin position="335"/>
        <end position="357"/>
    </location>
</feature>
<reference evidence="3 4" key="1">
    <citation type="submission" date="2024-07" db="EMBL/GenBank/DDBJ databases">
        <authorList>
            <person name="Akdeniz Z."/>
        </authorList>
    </citation>
    <scope>NUCLEOTIDE SEQUENCE [LARGE SCALE GENOMIC DNA]</scope>
</reference>
<comment type="caution">
    <text evidence="3">The sequence shown here is derived from an EMBL/GenBank/DDBJ whole genome shotgun (WGS) entry which is preliminary data.</text>
</comment>
<dbReference type="EMBL" id="CAXDID020000019">
    <property type="protein sequence ID" value="CAL5985784.1"/>
    <property type="molecule type" value="Genomic_DNA"/>
</dbReference>
<keyword evidence="1" id="KW-0472">Membrane</keyword>
<feature type="signal peptide" evidence="2">
    <location>
        <begin position="1"/>
        <end position="19"/>
    </location>
</feature>
<evidence type="ECO:0000256" key="1">
    <source>
        <dbReference type="SAM" id="Phobius"/>
    </source>
</evidence>
<keyword evidence="1" id="KW-0812">Transmembrane</keyword>
<name>A0ABP1H4C3_9EUKA</name>
<accession>A0ABP1H4C3</accession>
<sequence length="377" mass="43046">MMQILLSTLALVTPDITLVNQLDQNITLSSNIGVILGVQVPQPVVTTDGPVSYSQMVFQALAGVAQNCQIYFDGIEPVQNLAVYRDSDMFLSFPVLLQNQQFIYIKVTSQCDVIIRIVATAVHSLEQNTSSLTHQYPQTTVFVHKQSKNVNKFVQFDIDSDGVDLINICSAPVLMNIVWFDCKHVIKQNRQEVEINVQTSKYNFYKDYIYYSIQSNNESNKNIIAKIWDVYLVNEEKKTEEIQAQQITHYQIAVDNTSEAFFNVTKIDGSEICFTQYFTHPEKAECILLIKQAGKYNITPEMKHFFVQSKSETVSNVEFQIQREQHRDDKKSNTWVIWVVIAVVMGVLAVVAVVVLYMRHTKQKTQICSETDALNTE</sequence>
<keyword evidence="4" id="KW-1185">Reference proteome</keyword>
<keyword evidence="2" id="KW-0732">Signal</keyword>
<evidence type="ECO:0000256" key="2">
    <source>
        <dbReference type="SAM" id="SignalP"/>
    </source>
</evidence>
<dbReference type="Proteomes" id="UP001642409">
    <property type="component" value="Unassembled WGS sequence"/>
</dbReference>
<keyword evidence="1" id="KW-1133">Transmembrane helix</keyword>
<gene>
    <name evidence="3" type="ORF">HINF_LOCUS9097</name>
</gene>
<proteinExistence type="predicted"/>
<evidence type="ECO:0000313" key="4">
    <source>
        <dbReference type="Proteomes" id="UP001642409"/>
    </source>
</evidence>